<dbReference type="EMBL" id="JAWWNJ010000046">
    <property type="protein sequence ID" value="KAK7018283.1"/>
    <property type="molecule type" value="Genomic_DNA"/>
</dbReference>
<name>A0AAW0AXA6_9AGAR</name>
<keyword evidence="2" id="KW-1185">Reference proteome</keyword>
<evidence type="ECO:0000313" key="2">
    <source>
        <dbReference type="Proteomes" id="UP001362999"/>
    </source>
</evidence>
<organism evidence="1 2">
    <name type="scientific">Favolaschia claudopus</name>
    <dbReference type="NCBI Taxonomy" id="2862362"/>
    <lineage>
        <taxon>Eukaryota</taxon>
        <taxon>Fungi</taxon>
        <taxon>Dikarya</taxon>
        <taxon>Basidiomycota</taxon>
        <taxon>Agaricomycotina</taxon>
        <taxon>Agaricomycetes</taxon>
        <taxon>Agaricomycetidae</taxon>
        <taxon>Agaricales</taxon>
        <taxon>Marasmiineae</taxon>
        <taxon>Mycenaceae</taxon>
        <taxon>Favolaschia</taxon>
    </lineage>
</organism>
<protein>
    <recommendedName>
        <fullName evidence="3">F-box domain-containing protein</fullName>
    </recommendedName>
</protein>
<dbReference type="AlphaFoldDB" id="A0AAW0AXA6"/>
<evidence type="ECO:0000313" key="1">
    <source>
        <dbReference type="EMBL" id="KAK7018283.1"/>
    </source>
</evidence>
<accession>A0AAW0AXA6</accession>
<gene>
    <name evidence="1" type="ORF">R3P38DRAFT_1296902</name>
</gene>
<comment type="caution">
    <text evidence="1">The sequence shown here is derived from an EMBL/GenBank/DDBJ whole genome shotgun (WGS) entry which is preliminary data.</text>
</comment>
<proteinExistence type="predicted"/>
<dbReference type="Proteomes" id="UP001362999">
    <property type="component" value="Unassembled WGS sequence"/>
</dbReference>
<sequence length="480" mass="53963">MQQLICLHDILPRVEPELNYGSLNTSISLTVNENGHEISDPSPESYLSRILTVPLDITIEIFLLCLPRPYCRPCSRDAPLLLLQVCSYWRSVALATPLLWARLDMELHFRHPRRMKNVRSCMTEWITRASAALLALGLQEAGRSESTVLENQMGTIVSRYASRCESLRLRASITTLSELPKIGTLPTVRRLGLEYFQSDLPSHPVTISAFRDTPNLREVALGPFTSPAIIEIPWCQITTFAGGSMSSADYLFIFRSCPQLMSCTVIHLTRGGISGSETAGCTHSCLQSLNISNSAGRILTLVGFPSLTELSLTRLTDMTPHLLHELLSRCAASLVRLNYAPHRDNKLNIETLLSLDNLADLDIGGVRGILFHSFVHQLNRANASTFLPNLRRLRIESDSWDRCELEANLVDALTSRSGRDMVDVRGPRPLKSFRLLWNQECRVSFAALEAMRQLRKRNEKMEIHVGFPTVNLLDDRIKLY</sequence>
<reference evidence="1 2" key="1">
    <citation type="journal article" date="2024" name="J Genomics">
        <title>Draft genome sequencing and assembly of Favolaschia claudopus CIRM-BRFM 2984 isolated from oak limbs.</title>
        <authorList>
            <person name="Navarro D."/>
            <person name="Drula E."/>
            <person name="Chaduli D."/>
            <person name="Cazenave R."/>
            <person name="Ahrendt S."/>
            <person name="Wang J."/>
            <person name="Lipzen A."/>
            <person name="Daum C."/>
            <person name="Barry K."/>
            <person name="Grigoriev I.V."/>
            <person name="Favel A."/>
            <person name="Rosso M.N."/>
            <person name="Martin F."/>
        </authorList>
    </citation>
    <scope>NUCLEOTIDE SEQUENCE [LARGE SCALE GENOMIC DNA]</scope>
    <source>
        <strain evidence="1 2">CIRM-BRFM 2984</strain>
    </source>
</reference>
<dbReference type="PANTHER" id="PTHR38926:SF5">
    <property type="entry name" value="F-BOX AND LEUCINE-RICH REPEAT PROTEIN 6"/>
    <property type="match status" value="1"/>
</dbReference>
<dbReference type="PANTHER" id="PTHR38926">
    <property type="entry name" value="F-BOX DOMAIN CONTAINING PROTEIN, EXPRESSED"/>
    <property type="match status" value="1"/>
</dbReference>
<dbReference type="Gene3D" id="3.80.10.10">
    <property type="entry name" value="Ribonuclease Inhibitor"/>
    <property type="match status" value="1"/>
</dbReference>
<dbReference type="InterPro" id="IPR032675">
    <property type="entry name" value="LRR_dom_sf"/>
</dbReference>
<evidence type="ECO:0008006" key="3">
    <source>
        <dbReference type="Google" id="ProtNLM"/>
    </source>
</evidence>
<dbReference type="SUPFAM" id="SSF52047">
    <property type="entry name" value="RNI-like"/>
    <property type="match status" value="1"/>
</dbReference>